<dbReference type="FunFam" id="3.40.50.720:FF:000084">
    <property type="entry name" value="Short-chain dehydrogenase reductase"/>
    <property type="match status" value="1"/>
</dbReference>
<accession>A0AAU7CAD8</accession>
<dbReference type="GO" id="GO:0006633">
    <property type="term" value="P:fatty acid biosynthetic process"/>
    <property type="evidence" value="ECO:0007669"/>
    <property type="project" value="TreeGrafter"/>
</dbReference>
<evidence type="ECO:0000256" key="1">
    <source>
        <dbReference type="ARBA" id="ARBA00006484"/>
    </source>
</evidence>
<proteinExistence type="inferred from homology"/>
<dbReference type="Pfam" id="PF13561">
    <property type="entry name" value="adh_short_C2"/>
    <property type="match status" value="1"/>
</dbReference>
<dbReference type="CDD" id="cd05233">
    <property type="entry name" value="SDR_c"/>
    <property type="match status" value="1"/>
</dbReference>
<dbReference type="PANTHER" id="PTHR42760:SF133">
    <property type="entry name" value="3-OXOACYL-[ACYL-CARRIER-PROTEIN] REDUCTASE"/>
    <property type="match status" value="1"/>
</dbReference>
<dbReference type="PRINTS" id="PR00080">
    <property type="entry name" value="SDRFAMILY"/>
</dbReference>
<dbReference type="AlphaFoldDB" id="A0AAU7CAD8"/>
<dbReference type="GO" id="GO:0016616">
    <property type="term" value="F:oxidoreductase activity, acting on the CH-OH group of donors, NAD or NADP as acceptor"/>
    <property type="evidence" value="ECO:0007669"/>
    <property type="project" value="TreeGrafter"/>
</dbReference>
<comment type="similarity">
    <text evidence="1">Belongs to the short-chain dehydrogenases/reductases (SDR) family.</text>
</comment>
<dbReference type="EC" id="1.-.-.-" evidence="3"/>
<protein>
    <submittedName>
        <fullName evidence="3">SDR family oxidoreductase</fullName>
        <ecNumber evidence="3">1.-.-.-</ecNumber>
    </submittedName>
</protein>
<organism evidence="3">
    <name type="scientific">Singulisphaera sp. Ch08</name>
    <dbReference type="NCBI Taxonomy" id="3120278"/>
    <lineage>
        <taxon>Bacteria</taxon>
        <taxon>Pseudomonadati</taxon>
        <taxon>Planctomycetota</taxon>
        <taxon>Planctomycetia</taxon>
        <taxon>Isosphaerales</taxon>
        <taxon>Isosphaeraceae</taxon>
        <taxon>Singulisphaera</taxon>
    </lineage>
</organism>
<dbReference type="Gene3D" id="3.40.50.720">
    <property type="entry name" value="NAD(P)-binding Rossmann-like Domain"/>
    <property type="match status" value="1"/>
</dbReference>
<evidence type="ECO:0000313" key="3">
    <source>
        <dbReference type="EMBL" id="XBH02073.1"/>
    </source>
</evidence>
<dbReference type="PANTHER" id="PTHR42760">
    <property type="entry name" value="SHORT-CHAIN DEHYDROGENASES/REDUCTASES FAMILY MEMBER"/>
    <property type="match status" value="1"/>
</dbReference>
<evidence type="ECO:0000256" key="2">
    <source>
        <dbReference type="ARBA" id="ARBA00023002"/>
    </source>
</evidence>
<reference evidence="3" key="1">
    <citation type="submission" date="2024-05" db="EMBL/GenBank/DDBJ databases">
        <title>Planctomycetes of the genus Singulisphaera possess chitinolytic capabilities.</title>
        <authorList>
            <person name="Ivanova A."/>
        </authorList>
    </citation>
    <scope>NUCLEOTIDE SEQUENCE</scope>
    <source>
        <strain evidence="3">Ch08T</strain>
    </source>
</reference>
<dbReference type="RefSeq" id="WP_406694816.1">
    <property type="nucleotide sequence ID" value="NZ_CP155447.1"/>
</dbReference>
<dbReference type="InterPro" id="IPR036291">
    <property type="entry name" value="NAD(P)-bd_dom_sf"/>
</dbReference>
<dbReference type="SUPFAM" id="SSF51735">
    <property type="entry name" value="NAD(P)-binding Rossmann-fold domains"/>
    <property type="match status" value="1"/>
</dbReference>
<dbReference type="InterPro" id="IPR002347">
    <property type="entry name" value="SDR_fam"/>
</dbReference>
<name>A0AAU7CAD8_9BACT</name>
<gene>
    <name evidence="3" type="ORF">V5E97_27605</name>
</gene>
<dbReference type="GO" id="GO:0048038">
    <property type="term" value="F:quinone binding"/>
    <property type="evidence" value="ECO:0007669"/>
    <property type="project" value="TreeGrafter"/>
</dbReference>
<keyword evidence="2 3" id="KW-0560">Oxidoreductase</keyword>
<sequence>MLRGSRLEGRGCLIVGGTSGIGLASARRFLQEGARVVVSGHSDESTREALGALATLGPIHGVTADVTAPGAVEALFLEATDALGGRLDVLFHVAGVSGRRFGDGPLHECTAEGWDTVMDTNAKGLFLTNQAAVRLMLAQAIDDAGLRGTVLNMGSVLGWSPSPELFGTYAYAASKGAIRAMTMAAAARYARDRVRFNLIAPGLIDTPMATRAVGDPAIRDYLATKQPIAGGPGTPDDCAEAALYLCEPASRFVTGTVLTVDGGWCVSEGQHRSETNP</sequence>
<dbReference type="PRINTS" id="PR00081">
    <property type="entry name" value="GDHRDH"/>
</dbReference>
<dbReference type="EMBL" id="CP155447">
    <property type="protein sequence ID" value="XBH02073.1"/>
    <property type="molecule type" value="Genomic_DNA"/>
</dbReference>